<dbReference type="SUPFAM" id="SSF51230">
    <property type="entry name" value="Single hybrid motif"/>
    <property type="match status" value="1"/>
</dbReference>
<organism evidence="3 4">
    <name type="scientific">Fluctibacter corallii</name>
    <dbReference type="NCBI Taxonomy" id="2984329"/>
    <lineage>
        <taxon>Bacteria</taxon>
        <taxon>Pseudomonadati</taxon>
        <taxon>Pseudomonadota</taxon>
        <taxon>Gammaproteobacteria</taxon>
        <taxon>Alteromonadales</taxon>
        <taxon>Alteromonadaceae</taxon>
        <taxon>Fluctibacter</taxon>
    </lineage>
</organism>
<keyword evidence="1" id="KW-1133">Transmembrane helix</keyword>
<sequence length="417" mass="46926">MRSTLFRENAVQAQTSRIHGNVLVLPNIRFVFISVFLFCICAVIAIWLCSSTYERKESVSGWLEPTSGIVKIYTDTANGKIKSILVKKGEFVEQGQPLLVINGDRFMGDGTSLEETLLLEYQSQHTLLKEELARVSESFTHSDASLRRKLTHERSNLSLISDQQRVLEERESMLQERLHNYQNMLQSGHMSKHQHNDLHQQLLILKSDSKRLAREKLATQEQISTLRSDANQLPLHAAKEKGNIQREISNLALKIQQIHGQRAQTIRASKAGYIENINVVEGQQTPSNTPLLSIVPSDAALLAKFYVPVHAIGFIEANQTLSIRYDAFPYQKFGTYQGQITLVANAITLPNEVHNRHNPITAPAYLVEAELASPYVSAYGKTLPLKSGMTLTADVSLSERSLLEWLLEPLYSLRGRV</sequence>
<protein>
    <submittedName>
        <fullName evidence="3">HlyD family efflux transporter periplasmic adaptor subunit</fullName>
    </submittedName>
</protein>
<reference evidence="3 4" key="1">
    <citation type="submission" date="2022-10" db="EMBL/GenBank/DDBJ databases">
        <title>Aestuariibacter sp. AA17 isolated from Montipora capitata coral fragment.</title>
        <authorList>
            <person name="Emsley S.A."/>
            <person name="Pfannmuller K.M."/>
            <person name="Loughran R.M."/>
            <person name="Shlafstein M."/>
            <person name="Papke E."/>
            <person name="Saw J.H."/>
            <person name="Ushijima B."/>
            <person name="Videau P."/>
        </authorList>
    </citation>
    <scope>NUCLEOTIDE SEQUENCE [LARGE SCALE GENOMIC DNA]</scope>
    <source>
        <strain evidence="3 4">AA17</strain>
    </source>
</reference>
<keyword evidence="1" id="KW-0472">Membrane</keyword>
<feature type="domain" description="AprE-like beta-barrel" evidence="2">
    <location>
        <begin position="301"/>
        <end position="396"/>
    </location>
</feature>
<dbReference type="Proteomes" id="UP001652504">
    <property type="component" value="Unassembled WGS sequence"/>
</dbReference>
<evidence type="ECO:0000313" key="4">
    <source>
        <dbReference type="Proteomes" id="UP001652504"/>
    </source>
</evidence>
<gene>
    <name evidence="3" type="ORF">OE749_07635</name>
</gene>
<name>A0ABT3A799_9ALTE</name>
<dbReference type="InterPro" id="IPR058982">
    <property type="entry name" value="Beta-barrel_AprE"/>
</dbReference>
<dbReference type="PANTHER" id="PTHR30386">
    <property type="entry name" value="MEMBRANE FUSION SUBUNIT OF EMRAB-TOLC MULTIDRUG EFFLUX PUMP"/>
    <property type="match status" value="1"/>
</dbReference>
<comment type="caution">
    <text evidence="3">The sequence shown here is derived from an EMBL/GenBank/DDBJ whole genome shotgun (WGS) entry which is preliminary data.</text>
</comment>
<proteinExistence type="predicted"/>
<dbReference type="PANTHER" id="PTHR30386:SF28">
    <property type="entry name" value="EXPORTED PROTEIN"/>
    <property type="match status" value="1"/>
</dbReference>
<accession>A0ABT3A799</accession>
<dbReference type="RefSeq" id="WP_263711843.1">
    <property type="nucleotide sequence ID" value="NZ_JAOWKX010000003.1"/>
</dbReference>
<dbReference type="Pfam" id="PF26002">
    <property type="entry name" value="Beta-barrel_AprE"/>
    <property type="match status" value="1"/>
</dbReference>
<dbReference type="InterPro" id="IPR011053">
    <property type="entry name" value="Single_hybrid_motif"/>
</dbReference>
<feature type="transmembrane region" description="Helical" evidence="1">
    <location>
        <begin position="30"/>
        <end position="49"/>
    </location>
</feature>
<keyword evidence="1" id="KW-0812">Transmembrane</keyword>
<dbReference type="PRINTS" id="PR01490">
    <property type="entry name" value="RTXTOXIND"/>
</dbReference>
<dbReference type="EMBL" id="JAOWKX010000003">
    <property type="protein sequence ID" value="MCV2884562.1"/>
    <property type="molecule type" value="Genomic_DNA"/>
</dbReference>
<evidence type="ECO:0000256" key="1">
    <source>
        <dbReference type="SAM" id="Phobius"/>
    </source>
</evidence>
<dbReference type="InterPro" id="IPR050739">
    <property type="entry name" value="MFP"/>
</dbReference>
<evidence type="ECO:0000313" key="3">
    <source>
        <dbReference type="EMBL" id="MCV2884562.1"/>
    </source>
</evidence>
<evidence type="ECO:0000259" key="2">
    <source>
        <dbReference type="Pfam" id="PF26002"/>
    </source>
</evidence>
<keyword evidence="4" id="KW-1185">Reference proteome</keyword>
<dbReference type="Gene3D" id="2.40.50.100">
    <property type="match status" value="1"/>
</dbReference>